<sequence length="414" mass="44774">MAVGLLSHKVSDLCLGKPPVLSIPLVSTVGDALIALRTSQDGCVSVWSCCCCFFDTAHPVEEEEEEEGEENKEGACRCLGKLCMVDVICYLSEEKNLLSPSAALRAPVSVLLPKSPDRVAHVEANASLLEAIDLILKGAQALVVPIQRGRASGTWKKQHQWQSPEKGRHQFCWLTSEDIIRFLLNSIGILYPLPALSIDSLGIITAETLMVGYHSPASSALDAIRLSHANQTSVAVVDSDGNLIGEISPHTLACCDETVAAAIAVLSCGDLMAYIDCGGPPDDLVKVVEARLKERNMERFLEEFSMYNESSNSSSSSLAASSSDEEFSTSPSRTRSWGGGKYSKSLSYTARMVRRSEAIVCQPRSSLVAVMIQAIAHRVNYVWVIEDDGSFAGIVTFSSMLEVFGEHLRQLAMA</sequence>
<dbReference type="EMBL" id="CM042885">
    <property type="protein sequence ID" value="KAI4366080.1"/>
    <property type="molecule type" value="Genomic_DNA"/>
</dbReference>
<proteinExistence type="predicted"/>
<dbReference type="Proteomes" id="UP001057402">
    <property type="component" value="Chromosome 6"/>
</dbReference>
<evidence type="ECO:0000313" key="1">
    <source>
        <dbReference type="EMBL" id="KAI4366080.1"/>
    </source>
</evidence>
<keyword evidence="2" id="KW-1185">Reference proteome</keyword>
<evidence type="ECO:0000313" key="2">
    <source>
        <dbReference type="Proteomes" id="UP001057402"/>
    </source>
</evidence>
<protein>
    <submittedName>
        <fullName evidence="1">Uncharacterized protein</fullName>
    </submittedName>
</protein>
<gene>
    <name evidence="1" type="ORF">MLD38_022003</name>
</gene>
<accession>A0ACB9QL86</accession>
<organism evidence="1 2">
    <name type="scientific">Melastoma candidum</name>
    <dbReference type="NCBI Taxonomy" id="119954"/>
    <lineage>
        <taxon>Eukaryota</taxon>
        <taxon>Viridiplantae</taxon>
        <taxon>Streptophyta</taxon>
        <taxon>Embryophyta</taxon>
        <taxon>Tracheophyta</taxon>
        <taxon>Spermatophyta</taxon>
        <taxon>Magnoliopsida</taxon>
        <taxon>eudicotyledons</taxon>
        <taxon>Gunneridae</taxon>
        <taxon>Pentapetalae</taxon>
        <taxon>rosids</taxon>
        <taxon>malvids</taxon>
        <taxon>Myrtales</taxon>
        <taxon>Melastomataceae</taxon>
        <taxon>Melastomatoideae</taxon>
        <taxon>Melastomateae</taxon>
        <taxon>Melastoma</taxon>
    </lineage>
</organism>
<comment type="caution">
    <text evidence="1">The sequence shown here is derived from an EMBL/GenBank/DDBJ whole genome shotgun (WGS) entry which is preliminary data.</text>
</comment>
<name>A0ACB9QL86_9MYRT</name>
<reference evidence="2" key="1">
    <citation type="journal article" date="2023" name="Front. Plant Sci.">
        <title>Chromosomal-level genome assembly of Melastoma candidum provides insights into trichome evolution.</title>
        <authorList>
            <person name="Zhong Y."/>
            <person name="Wu W."/>
            <person name="Sun C."/>
            <person name="Zou P."/>
            <person name="Liu Y."/>
            <person name="Dai S."/>
            <person name="Zhou R."/>
        </authorList>
    </citation>
    <scope>NUCLEOTIDE SEQUENCE [LARGE SCALE GENOMIC DNA]</scope>
</reference>